<evidence type="ECO:0000256" key="3">
    <source>
        <dbReference type="ARBA" id="ARBA00023295"/>
    </source>
</evidence>
<dbReference type="STRING" id="319970.RV00_GL002877"/>
<dbReference type="InterPro" id="IPR018120">
    <property type="entry name" value="Glyco_hydro_1_AS"/>
</dbReference>
<dbReference type="AlphaFoldDB" id="A0A1L8STR7"/>
<evidence type="ECO:0000256" key="4">
    <source>
        <dbReference type="PROSITE-ProRule" id="PRU10055"/>
    </source>
</evidence>
<dbReference type="GO" id="GO:0008422">
    <property type="term" value="F:beta-glucosidase activity"/>
    <property type="evidence" value="ECO:0007669"/>
    <property type="project" value="TreeGrafter"/>
</dbReference>
<dbReference type="GO" id="GO:0005829">
    <property type="term" value="C:cytosol"/>
    <property type="evidence" value="ECO:0007669"/>
    <property type="project" value="TreeGrafter"/>
</dbReference>
<dbReference type="Gene3D" id="3.20.20.80">
    <property type="entry name" value="Glycosidases"/>
    <property type="match status" value="1"/>
</dbReference>
<dbReference type="OrthoDB" id="9765195at2"/>
<dbReference type="PANTHER" id="PTHR10353">
    <property type="entry name" value="GLYCOSYL HYDROLASE"/>
    <property type="match status" value="1"/>
</dbReference>
<evidence type="ECO:0000313" key="8">
    <source>
        <dbReference type="Proteomes" id="UP000183700"/>
    </source>
</evidence>
<sequence>MKKNDFLWGAATSAYQVEGGWNEDGKGLSVQDIKKLPENTSDFKVSSDHYHRFKEDIALFKELGLKAYRLSIAWTRIVPKGFGEVNQAGLAFYDQLIDELIAAGIEPIVTVYHFDLPAALEEQGGWNNRQTIDAFADYCHVLFEHFNGRIKYWLTINEQNMMVLASSAVLAGKKTNRQNFQENHHMLVAQAKVMKLFHDNNYQGQIGPAPNIAYINPASAKPEDVLAAQNFNALRNWLFLDVPVYGRYNHQAVNILKKIDAMPEFAPDDAEILQAGRCDFIAFNYYSTNTVSAFHEAQGTDGDQQAGFSLPNFFESQSNPYLEETEFGWEIDPIGFKTTIHELYSRYHLPLIVTENGLGGRDIVEDGQVHDTYRIDYLAKHVQQMEEAIEEGADVFGYCPWSAIDLISTHEGFRKRYGFVYVNRSDFDLKDLKRIKKDSFYWYKKIIQQNGSQAEKIKGLK</sequence>
<protein>
    <submittedName>
        <fullName evidence="7">Glycosyl hydrolase, family 1</fullName>
    </submittedName>
</protein>
<evidence type="ECO:0000256" key="5">
    <source>
        <dbReference type="RuleBase" id="RU003690"/>
    </source>
</evidence>
<keyword evidence="2 6" id="KW-0378">Hydrolase</keyword>
<dbReference type="InterPro" id="IPR017853">
    <property type="entry name" value="GH"/>
</dbReference>
<dbReference type="Proteomes" id="UP000183700">
    <property type="component" value="Unassembled WGS sequence"/>
</dbReference>
<dbReference type="FunFam" id="3.20.20.80:FF:000004">
    <property type="entry name" value="Beta-glucosidase 6-phospho-beta-glucosidase"/>
    <property type="match status" value="1"/>
</dbReference>
<dbReference type="PANTHER" id="PTHR10353:SF122">
    <property type="entry name" value="6-PHOSPHO-BETA-GLUCOSIDASE ASCB-RELATED"/>
    <property type="match status" value="1"/>
</dbReference>
<dbReference type="InterPro" id="IPR033132">
    <property type="entry name" value="GH_1_N_CS"/>
</dbReference>
<accession>A0A1L8STR7</accession>
<evidence type="ECO:0000256" key="2">
    <source>
        <dbReference type="ARBA" id="ARBA00022801"/>
    </source>
</evidence>
<evidence type="ECO:0000313" key="7">
    <source>
        <dbReference type="EMBL" id="OJG35323.1"/>
    </source>
</evidence>
<dbReference type="PRINTS" id="PR00131">
    <property type="entry name" value="GLHYDRLASE1"/>
</dbReference>
<name>A0A1L8STR7_9ENTE</name>
<gene>
    <name evidence="7" type="ORF">RV00_GL002877</name>
</gene>
<comment type="similarity">
    <text evidence="1 5">Belongs to the glycosyl hydrolase 1 family.</text>
</comment>
<comment type="caution">
    <text evidence="7">The sequence shown here is derived from an EMBL/GenBank/DDBJ whole genome shotgun (WGS) entry which is preliminary data.</text>
</comment>
<evidence type="ECO:0000256" key="6">
    <source>
        <dbReference type="RuleBase" id="RU004468"/>
    </source>
</evidence>
<organism evidence="7 8">
    <name type="scientific">Enterococcus devriesei</name>
    <dbReference type="NCBI Taxonomy" id="319970"/>
    <lineage>
        <taxon>Bacteria</taxon>
        <taxon>Bacillati</taxon>
        <taxon>Bacillota</taxon>
        <taxon>Bacilli</taxon>
        <taxon>Lactobacillales</taxon>
        <taxon>Enterococcaceae</taxon>
        <taxon>Enterococcus</taxon>
    </lineage>
</organism>
<feature type="active site" description="Nucleophile" evidence="4">
    <location>
        <position position="355"/>
    </location>
</feature>
<dbReference type="InterPro" id="IPR001360">
    <property type="entry name" value="Glyco_hydro_1"/>
</dbReference>
<dbReference type="PROSITE" id="PS00572">
    <property type="entry name" value="GLYCOSYL_HYDROL_F1_1"/>
    <property type="match status" value="1"/>
</dbReference>
<reference evidence="7 8" key="1">
    <citation type="submission" date="2014-12" db="EMBL/GenBank/DDBJ databases">
        <title>Draft genome sequences of 29 type strains of Enterococci.</title>
        <authorList>
            <person name="Zhong Z."/>
            <person name="Sun Z."/>
            <person name="Liu W."/>
            <person name="Zhang W."/>
            <person name="Zhang H."/>
        </authorList>
    </citation>
    <scope>NUCLEOTIDE SEQUENCE [LARGE SCALE GENOMIC DNA]</scope>
    <source>
        <strain evidence="7 8">DSM 22802</strain>
    </source>
</reference>
<dbReference type="PROSITE" id="PS00653">
    <property type="entry name" value="GLYCOSYL_HYDROL_F1_2"/>
    <property type="match status" value="1"/>
</dbReference>
<dbReference type="EMBL" id="JXKM01000007">
    <property type="protein sequence ID" value="OJG35323.1"/>
    <property type="molecule type" value="Genomic_DNA"/>
</dbReference>
<dbReference type="Pfam" id="PF00232">
    <property type="entry name" value="Glyco_hydro_1"/>
    <property type="match status" value="1"/>
</dbReference>
<dbReference type="RefSeq" id="WP_071862659.1">
    <property type="nucleotide sequence ID" value="NZ_JBHLVS010000010.1"/>
</dbReference>
<proteinExistence type="inferred from homology"/>
<dbReference type="GO" id="GO:0016052">
    <property type="term" value="P:carbohydrate catabolic process"/>
    <property type="evidence" value="ECO:0007669"/>
    <property type="project" value="TreeGrafter"/>
</dbReference>
<dbReference type="SUPFAM" id="SSF51445">
    <property type="entry name" value="(Trans)glycosidases"/>
    <property type="match status" value="1"/>
</dbReference>
<keyword evidence="3 6" id="KW-0326">Glycosidase</keyword>
<keyword evidence="8" id="KW-1185">Reference proteome</keyword>
<evidence type="ECO:0000256" key="1">
    <source>
        <dbReference type="ARBA" id="ARBA00010838"/>
    </source>
</evidence>